<dbReference type="KEGG" id="slaa:EUU25_13670"/>
<accession>A0A6I6LBZ5</accession>
<dbReference type="Proteomes" id="UP000428803">
    <property type="component" value="Chromosome"/>
</dbReference>
<dbReference type="Pfam" id="PF13899">
    <property type="entry name" value="Thioredoxin_7"/>
    <property type="match status" value="1"/>
</dbReference>
<dbReference type="InterPro" id="IPR036249">
    <property type="entry name" value="Thioredoxin-like_sf"/>
</dbReference>
<dbReference type="SUPFAM" id="SSF52833">
    <property type="entry name" value="Thioredoxin-like"/>
    <property type="match status" value="1"/>
</dbReference>
<evidence type="ECO:0000313" key="1">
    <source>
        <dbReference type="EMBL" id="QGY81566.1"/>
    </source>
</evidence>
<dbReference type="OrthoDB" id="7629852at2"/>
<keyword evidence="2" id="KW-1185">Reference proteome</keyword>
<proteinExistence type="predicted"/>
<gene>
    <name evidence="1" type="ORF">EUU25_13670</name>
</gene>
<reference evidence="2" key="1">
    <citation type="submission" date="2019-01" db="EMBL/GenBank/DDBJ databases">
        <title>Sphingorhabdus lacus sp.nov., isolated from an oligotrophic freshwater lake.</title>
        <authorList>
            <person name="Park M."/>
        </authorList>
    </citation>
    <scope>NUCLEOTIDE SEQUENCE [LARGE SCALE GENOMIC DNA]</scope>
    <source>
        <strain evidence="2">IMCC1753</strain>
    </source>
</reference>
<sequence>MTGVLLLSLLLIAAPEPEASLPQQPAAAAERQSNPEALAFIAESNAQADVDRALADAKKDGKTVLVILGANWCHDSVGLAGWLDTPRFKDMMRDRYTIVYVDVGTPQIGKGRNLDIAKRFGIRKVKNTPLLLIVSADGERMNSKKDAIGWRNAASRSEDEIYRYFATFEPET</sequence>
<dbReference type="EMBL" id="CP035733">
    <property type="protein sequence ID" value="QGY81566.1"/>
    <property type="molecule type" value="Genomic_DNA"/>
</dbReference>
<name>A0A6I6LBZ5_9SPHN</name>
<protein>
    <submittedName>
        <fullName evidence="1">Thioredoxin family protein</fullName>
    </submittedName>
</protein>
<dbReference type="RefSeq" id="WP_158901873.1">
    <property type="nucleotide sequence ID" value="NZ_CP035733.1"/>
</dbReference>
<evidence type="ECO:0000313" key="2">
    <source>
        <dbReference type="Proteomes" id="UP000428803"/>
    </source>
</evidence>
<organism evidence="1 2">
    <name type="scientific">Sphingorhabdus lacus</name>
    <dbReference type="NCBI Taxonomy" id="392610"/>
    <lineage>
        <taxon>Bacteria</taxon>
        <taxon>Pseudomonadati</taxon>
        <taxon>Pseudomonadota</taxon>
        <taxon>Alphaproteobacteria</taxon>
        <taxon>Sphingomonadales</taxon>
        <taxon>Sphingomonadaceae</taxon>
        <taxon>Sphingorhabdus</taxon>
    </lineage>
</organism>
<dbReference type="Gene3D" id="3.40.30.10">
    <property type="entry name" value="Glutaredoxin"/>
    <property type="match status" value="1"/>
</dbReference>
<dbReference type="AlphaFoldDB" id="A0A6I6LBZ5"/>